<dbReference type="PANTHER" id="PTHR46203:SF1">
    <property type="entry name" value="MITOCHONDRIAL TRANSLATION RELEASE FACTOR IN RESCUE"/>
    <property type="match status" value="1"/>
</dbReference>
<dbReference type="EMBL" id="KZ819636">
    <property type="protein sequence ID" value="PWN90569.1"/>
    <property type="molecule type" value="Genomic_DNA"/>
</dbReference>
<name>A0A316YMT5_9BASI</name>
<protein>
    <recommendedName>
        <fullName evidence="6">Prokaryotic-type class I peptide chain release factors domain-containing protein</fullName>
    </recommendedName>
</protein>
<feature type="compositionally biased region" description="Acidic residues" evidence="5">
    <location>
        <begin position="258"/>
        <end position="271"/>
    </location>
</feature>
<sequence length="423" mass="47243">MAMLPVRLLGRGHPLRLVRGAGLLQRRLESTLTVHRPHESASREVPTPMLVLTSKSWTQGTLPKPVDVGPLVSHFTKHGWSVISLDLDPAHGTKGGQDHLLDSLTQEMTSKLGSQGPLPFPPLLVSTGLASLAAEQYVSSHPLSGLVLLDPPLSPLKAHEANPEALPAPLDDFTYEPRFPTLVAWSRAELDRQSQAGVPWWEAHRIEILLEEEAGESLDRKVYDMADEEGAALQIRTWAEQECGIGAAKEEGQAKMEETDELDEEEEDDGEVATASQRDAGILPEWFTSGNYQWNPSGSKKEPLLLDDKDLQEYFIRGSGPGGQAINKLSICVVLRHEPTGTKVRCQESRSRETNRGLARRLLSRKIDLLLRGPDSVEAQDQLRRKKKKLNKKKKMIKRRLEQGVVLRQKHREFLKEHDNDSE</sequence>
<dbReference type="PANTHER" id="PTHR46203">
    <property type="entry name" value="PROBABLE PEPTIDE CHAIN RELEASE FACTOR C12ORF65"/>
    <property type="match status" value="1"/>
</dbReference>
<dbReference type="GO" id="GO:0032543">
    <property type="term" value="P:mitochondrial translation"/>
    <property type="evidence" value="ECO:0007669"/>
    <property type="project" value="UniProtKB-ARBA"/>
</dbReference>
<evidence type="ECO:0000256" key="4">
    <source>
        <dbReference type="ARBA" id="ARBA00023128"/>
    </source>
</evidence>
<dbReference type="STRING" id="215250.A0A316YMT5"/>
<reference evidence="7 8" key="1">
    <citation type="journal article" date="2018" name="Mol. Biol. Evol.">
        <title>Broad Genomic Sampling Reveals a Smut Pathogenic Ancestry of the Fungal Clade Ustilaginomycotina.</title>
        <authorList>
            <person name="Kijpornyongpan T."/>
            <person name="Mondo S.J."/>
            <person name="Barry K."/>
            <person name="Sandor L."/>
            <person name="Lee J."/>
            <person name="Lipzen A."/>
            <person name="Pangilinan J."/>
            <person name="LaButti K."/>
            <person name="Hainaut M."/>
            <person name="Henrissat B."/>
            <person name="Grigoriev I.V."/>
            <person name="Spatafora J.W."/>
            <person name="Aime M.C."/>
        </authorList>
    </citation>
    <scope>NUCLEOTIDE SEQUENCE [LARGE SCALE GENOMIC DNA]</scope>
    <source>
        <strain evidence="7 8">MCA 4198</strain>
    </source>
</reference>
<evidence type="ECO:0000313" key="7">
    <source>
        <dbReference type="EMBL" id="PWN90569.1"/>
    </source>
</evidence>
<keyword evidence="4" id="KW-0496">Mitochondrion</keyword>
<keyword evidence="3" id="KW-0809">Transit peptide</keyword>
<evidence type="ECO:0000256" key="3">
    <source>
        <dbReference type="ARBA" id="ARBA00022946"/>
    </source>
</evidence>
<dbReference type="RefSeq" id="XP_025377767.1">
    <property type="nucleotide sequence ID" value="XM_025523557.1"/>
</dbReference>
<dbReference type="InParanoid" id="A0A316YMT5"/>
<keyword evidence="8" id="KW-1185">Reference proteome</keyword>
<proteinExistence type="inferred from homology"/>
<evidence type="ECO:0000256" key="1">
    <source>
        <dbReference type="ARBA" id="ARBA00004173"/>
    </source>
</evidence>
<comment type="subcellular location">
    <subcellularLocation>
        <location evidence="1">Mitochondrion</location>
    </subcellularLocation>
</comment>
<comment type="similarity">
    <text evidence="2">Belongs to the prokaryotic/mitochondrial release factor family.</text>
</comment>
<dbReference type="Gene3D" id="3.30.160.20">
    <property type="match status" value="1"/>
</dbReference>
<gene>
    <name evidence="7" type="ORF">FA10DRAFT_279666</name>
</gene>
<evidence type="ECO:0000259" key="6">
    <source>
        <dbReference type="Pfam" id="PF00472"/>
    </source>
</evidence>
<dbReference type="GeneID" id="37045473"/>
<dbReference type="InterPro" id="IPR000352">
    <property type="entry name" value="Pep_chain_release_fac_I"/>
</dbReference>
<dbReference type="GO" id="GO:0005739">
    <property type="term" value="C:mitochondrion"/>
    <property type="evidence" value="ECO:0007669"/>
    <property type="project" value="UniProtKB-SubCell"/>
</dbReference>
<dbReference type="GO" id="GO:0003747">
    <property type="term" value="F:translation release factor activity"/>
    <property type="evidence" value="ECO:0007669"/>
    <property type="project" value="InterPro"/>
</dbReference>
<evidence type="ECO:0000313" key="8">
    <source>
        <dbReference type="Proteomes" id="UP000245768"/>
    </source>
</evidence>
<dbReference type="Proteomes" id="UP000245768">
    <property type="component" value="Unassembled WGS sequence"/>
</dbReference>
<feature type="region of interest" description="Disordered" evidence="5">
    <location>
        <begin position="251"/>
        <end position="279"/>
    </location>
</feature>
<organism evidence="7 8">
    <name type="scientific">Acaromyces ingoldii</name>
    <dbReference type="NCBI Taxonomy" id="215250"/>
    <lineage>
        <taxon>Eukaryota</taxon>
        <taxon>Fungi</taxon>
        <taxon>Dikarya</taxon>
        <taxon>Basidiomycota</taxon>
        <taxon>Ustilaginomycotina</taxon>
        <taxon>Exobasidiomycetes</taxon>
        <taxon>Exobasidiales</taxon>
        <taxon>Cryptobasidiaceae</taxon>
        <taxon>Acaromyces</taxon>
    </lineage>
</organism>
<dbReference type="AlphaFoldDB" id="A0A316YMT5"/>
<evidence type="ECO:0000256" key="5">
    <source>
        <dbReference type="SAM" id="MobiDB-lite"/>
    </source>
</evidence>
<dbReference type="OrthoDB" id="277888at2759"/>
<accession>A0A316YMT5</accession>
<dbReference type="InterPro" id="IPR045853">
    <property type="entry name" value="Pep_chain_release_fac_I_sf"/>
</dbReference>
<dbReference type="InterPro" id="IPR052405">
    <property type="entry name" value="Mito_Transl_Release_Factor"/>
</dbReference>
<evidence type="ECO:0000256" key="2">
    <source>
        <dbReference type="ARBA" id="ARBA00010835"/>
    </source>
</evidence>
<feature type="domain" description="Prokaryotic-type class I peptide chain release factors" evidence="6">
    <location>
        <begin position="306"/>
        <end position="400"/>
    </location>
</feature>
<dbReference type="Pfam" id="PF00472">
    <property type="entry name" value="RF-1"/>
    <property type="match status" value="1"/>
</dbReference>
<dbReference type="SUPFAM" id="SSF75620">
    <property type="entry name" value="Release factor"/>
    <property type="match status" value="1"/>
</dbReference>